<sequence length="235" mass="25567">MKRVLKIGLLFGFTLLASSPCVLPAVSSPKVDKLPSVDWWRSKVSSQITASTGKRYTGCVFGDSISSGLGNSLGQSNYNFAMGGMSTVSLLEQLKQLKAGNIQCQNVIVAIGTNDAMYSINNVDFKNNLRQIVTLTRGLGASEITLLPAFYSTVEASKNPNVAGTLDRVDEINTLIRQVGTEQDVTVRIDVIQPLFRDRALREDLTLDGVHLNDSGKRIYRQALLDLLNSAVSSR</sequence>
<reference evidence="3 4" key="1">
    <citation type="submission" date="2017-06" db="EMBL/GenBank/DDBJ databases">
        <title>Genome sequencing of cyanobaciteial culture collection at National Institute for Environmental Studies (NIES).</title>
        <authorList>
            <person name="Hirose Y."/>
            <person name="Shimura Y."/>
            <person name="Fujisawa T."/>
            <person name="Nakamura Y."/>
            <person name="Kawachi M."/>
        </authorList>
    </citation>
    <scope>NUCLEOTIDE SEQUENCE [LARGE SCALE GENOMIC DNA]</scope>
    <source>
        <strain evidence="3 4">NIES-2135</strain>
    </source>
</reference>
<dbReference type="EMBL" id="AP018203">
    <property type="protein sequence ID" value="BAY55412.1"/>
    <property type="molecule type" value="Genomic_DNA"/>
</dbReference>
<dbReference type="Proteomes" id="UP000217895">
    <property type="component" value="Chromosome"/>
</dbReference>
<evidence type="ECO:0000256" key="1">
    <source>
        <dbReference type="SAM" id="SignalP"/>
    </source>
</evidence>
<feature type="signal peptide" evidence="1">
    <location>
        <begin position="1"/>
        <end position="24"/>
    </location>
</feature>
<dbReference type="AlphaFoldDB" id="A0A1Z4JF73"/>
<evidence type="ECO:0000313" key="3">
    <source>
        <dbReference type="EMBL" id="BAY55412.1"/>
    </source>
</evidence>
<feature type="chain" id="PRO_5011110922" description="SGNH hydrolase-type esterase domain-containing protein" evidence="1">
    <location>
        <begin position="25"/>
        <end position="235"/>
    </location>
</feature>
<feature type="domain" description="SGNH hydrolase-type esterase" evidence="2">
    <location>
        <begin position="63"/>
        <end position="219"/>
    </location>
</feature>
<protein>
    <recommendedName>
        <fullName evidence="2">SGNH hydrolase-type esterase domain-containing protein</fullName>
    </recommendedName>
</protein>
<name>A0A1Z4JF73_LEPBY</name>
<evidence type="ECO:0000313" key="4">
    <source>
        <dbReference type="Proteomes" id="UP000217895"/>
    </source>
</evidence>
<keyword evidence="1" id="KW-0732">Signal</keyword>
<organism evidence="3 4">
    <name type="scientific">Leptolyngbya boryana NIES-2135</name>
    <dbReference type="NCBI Taxonomy" id="1973484"/>
    <lineage>
        <taxon>Bacteria</taxon>
        <taxon>Bacillati</taxon>
        <taxon>Cyanobacteriota</taxon>
        <taxon>Cyanophyceae</taxon>
        <taxon>Leptolyngbyales</taxon>
        <taxon>Leptolyngbyaceae</taxon>
        <taxon>Leptolyngbya group</taxon>
        <taxon>Leptolyngbya</taxon>
    </lineage>
</organism>
<dbReference type="Gene3D" id="3.40.50.1110">
    <property type="entry name" value="SGNH hydrolase"/>
    <property type="match status" value="1"/>
</dbReference>
<dbReference type="Pfam" id="PF13472">
    <property type="entry name" value="Lipase_GDSL_2"/>
    <property type="match status" value="1"/>
</dbReference>
<evidence type="ECO:0000259" key="2">
    <source>
        <dbReference type="Pfam" id="PF13472"/>
    </source>
</evidence>
<dbReference type="SUPFAM" id="SSF52266">
    <property type="entry name" value="SGNH hydrolase"/>
    <property type="match status" value="1"/>
</dbReference>
<proteinExistence type="predicted"/>
<gene>
    <name evidence="3" type="ORF">NIES2135_22350</name>
</gene>
<accession>A0A1Z4JF73</accession>
<dbReference type="InterPro" id="IPR013830">
    <property type="entry name" value="SGNH_hydro"/>
</dbReference>
<keyword evidence="4" id="KW-1185">Reference proteome</keyword>
<dbReference type="InterPro" id="IPR036514">
    <property type="entry name" value="SGNH_hydro_sf"/>
</dbReference>
<dbReference type="CDD" id="cd00229">
    <property type="entry name" value="SGNH_hydrolase"/>
    <property type="match status" value="1"/>
</dbReference>